<evidence type="ECO:0000313" key="1">
    <source>
        <dbReference type="EMBL" id="QJE98595.1"/>
    </source>
</evidence>
<dbReference type="KEGG" id="luo:HHL09_23365"/>
<proteinExistence type="predicted"/>
<sequence>MTPEDEIAHHEDAFIRSFILTVRRERLRHELKKDRQRFINRFCHNATELLDPRYLIEIPPPNSSPEDLRQLLLDKGASKRCYALAAHPDVEGTLVDLKTALETSVGSGPTILSCVAGELAYLESEQEFGPPPRYLLYRPHEDRTTR</sequence>
<accession>A0A858RPC7</accession>
<dbReference type="EMBL" id="CP051774">
    <property type="protein sequence ID" value="QJE98595.1"/>
    <property type="molecule type" value="Genomic_DNA"/>
</dbReference>
<evidence type="ECO:0000313" key="2">
    <source>
        <dbReference type="Proteomes" id="UP000501812"/>
    </source>
</evidence>
<name>A0A858RPC7_9BACT</name>
<dbReference type="Proteomes" id="UP000501812">
    <property type="component" value="Chromosome"/>
</dbReference>
<dbReference type="AlphaFoldDB" id="A0A858RPC7"/>
<organism evidence="1 2">
    <name type="scientific">Luteolibacter luteus</name>
    <dbReference type="NCBI Taxonomy" id="2728835"/>
    <lineage>
        <taxon>Bacteria</taxon>
        <taxon>Pseudomonadati</taxon>
        <taxon>Verrucomicrobiota</taxon>
        <taxon>Verrucomicrobiia</taxon>
        <taxon>Verrucomicrobiales</taxon>
        <taxon>Verrucomicrobiaceae</taxon>
        <taxon>Luteolibacter</taxon>
    </lineage>
</organism>
<reference evidence="1 2" key="1">
    <citation type="submission" date="2020-04" db="EMBL/GenBank/DDBJ databases">
        <title>Luteolibacter sp. G-1-1-1 isolated from soil.</title>
        <authorList>
            <person name="Dahal R.H."/>
        </authorList>
    </citation>
    <scope>NUCLEOTIDE SEQUENCE [LARGE SCALE GENOMIC DNA]</scope>
    <source>
        <strain evidence="1 2">G-1-1-1</strain>
    </source>
</reference>
<protein>
    <submittedName>
        <fullName evidence="1">Uncharacterized protein</fullName>
    </submittedName>
</protein>
<dbReference type="RefSeq" id="WP_169457082.1">
    <property type="nucleotide sequence ID" value="NZ_CP051774.1"/>
</dbReference>
<gene>
    <name evidence="1" type="ORF">HHL09_23365</name>
</gene>
<keyword evidence="2" id="KW-1185">Reference proteome</keyword>